<organism evidence="1">
    <name type="scientific">bioreactor metagenome</name>
    <dbReference type="NCBI Taxonomy" id="1076179"/>
    <lineage>
        <taxon>unclassified sequences</taxon>
        <taxon>metagenomes</taxon>
        <taxon>ecological metagenomes</taxon>
    </lineage>
</organism>
<protein>
    <submittedName>
        <fullName evidence="1">Uncharacterized protein</fullName>
    </submittedName>
</protein>
<comment type="caution">
    <text evidence="1">The sequence shown here is derived from an EMBL/GenBank/DDBJ whole genome shotgun (WGS) entry which is preliminary data.</text>
</comment>
<dbReference type="EMBL" id="VSSQ01020578">
    <property type="protein sequence ID" value="MPM65552.1"/>
    <property type="molecule type" value="Genomic_DNA"/>
</dbReference>
<proteinExistence type="predicted"/>
<gene>
    <name evidence="1" type="ORF">SDC9_112449</name>
</gene>
<dbReference type="AlphaFoldDB" id="A0A645BJZ6"/>
<accession>A0A645BJZ6</accession>
<reference evidence="1" key="1">
    <citation type="submission" date="2019-08" db="EMBL/GenBank/DDBJ databases">
        <authorList>
            <person name="Kucharzyk K."/>
            <person name="Murdoch R.W."/>
            <person name="Higgins S."/>
            <person name="Loffler F."/>
        </authorList>
    </citation>
    <scope>NUCLEOTIDE SEQUENCE</scope>
</reference>
<sequence length="72" mass="8193">MDFRTDVGCDQPNDPFAIGLGQLHAHRCSARRKPVDPQGAIRVEHDFHHVRVFECRGDQWPHRGAKHLDAAI</sequence>
<evidence type="ECO:0000313" key="1">
    <source>
        <dbReference type="EMBL" id="MPM65552.1"/>
    </source>
</evidence>
<name>A0A645BJZ6_9ZZZZ</name>